<feature type="region of interest" description="Disordered" evidence="1">
    <location>
        <begin position="35"/>
        <end position="57"/>
    </location>
</feature>
<feature type="compositionally biased region" description="Basic and acidic residues" evidence="1">
    <location>
        <begin position="45"/>
        <end position="57"/>
    </location>
</feature>
<dbReference type="Proteomes" id="UP000245119">
    <property type="component" value="Linkage Group LG9"/>
</dbReference>
<evidence type="ECO:0000313" key="3">
    <source>
        <dbReference type="Proteomes" id="UP000245119"/>
    </source>
</evidence>
<keyword evidence="3" id="KW-1185">Reference proteome</keyword>
<accession>A0A2T7NVC1</accession>
<name>A0A2T7NVC1_POMCA</name>
<evidence type="ECO:0000313" key="2">
    <source>
        <dbReference type="EMBL" id="PVD25113.1"/>
    </source>
</evidence>
<sequence>MAHVTQSNEYNNGKHSPLLSHASLPPLFFSESHPGVTPAVSRHAPGKDRWKETNRKKDKACSFHGYSCRSEVSGSRGTLCAIMHFMTCEYAAEQEKNNLRNPGRRSKHIFQKFLCCLAR</sequence>
<protein>
    <submittedName>
        <fullName evidence="2">Uncharacterized protein</fullName>
    </submittedName>
</protein>
<dbReference type="AlphaFoldDB" id="A0A2T7NVC1"/>
<gene>
    <name evidence="2" type="ORF">C0Q70_15611</name>
</gene>
<dbReference type="EMBL" id="PZQS01000009">
    <property type="protein sequence ID" value="PVD25113.1"/>
    <property type="molecule type" value="Genomic_DNA"/>
</dbReference>
<proteinExistence type="predicted"/>
<organism evidence="2 3">
    <name type="scientific">Pomacea canaliculata</name>
    <name type="common">Golden apple snail</name>
    <dbReference type="NCBI Taxonomy" id="400727"/>
    <lineage>
        <taxon>Eukaryota</taxon>
        <taxon>Metazoa</taxon>
        <taxon>Spiralia</taxon>
        <taxon>Lophotrochozoa</taxon>
        <taxon>Mollusca</taxon>
        <taxon>Gastropoda</taxon>
        <taxon>Caenogastropoda</taxon>
        <taxon>Architaenioglossa</taxon>
        <taxon>Ampullarioidea</taxon>
        <taxon>Ampullariidae</taxon>
        <taxon>Pomacea</taxon>
    </lineage>
</organism>
<comment type="caution">
    <text evidence="2">The sequence shown here is derived from an EMBL/GenBank/DDBJ whole genome shotgun (WGS) entry which is preliminary data.</text>
</comment>
<reference evidence="2 3" key="1">
    <citation type="submission" date="2018-04" db="EMBL/GenBank/DDBJ databases">
        <title>The genome of golden apple snail Pomacea canaliculata provides insight into stress tolerance and invasive adaptation.</title>
        <authorList>
            <person name="Liu C."/>
            <person name="Liu B."/>
            <person name="Ren Y."/>
            <person name="Zhang Y."/>
            <person name="Wang H."/>
            <person name="Li S."/>
            <person name="Jiang F."/>
            <person name="Yin L."/>
            <person name="Zhang G."/>
            <person name="Qian W."/>
            <person name="Fan W."/>
        </authorList>
    </citation>
    <scope>NUCLEOTIDE SEQUENCE [LARGE SCALE GENOMIC DNA]</scope>
    <source>
        <strain evidence="2">SZHN2017</strain>
        <tissue evidence="2">Muscle</tissue>
    </source>
</reference>
<evidence type="ECO:0000256" key="1">
    <source>
        <dbReference type="SAM" id="MobiDB-lite"/>
    </source>
</evidence>